<accession>A0A7W7AG70</accession>
<name>A0A7W7AG70_9SPHN</name>
<feature type="domain" description="Outer membrane protein beta-barrel" evidence="6">
    <location>
        <begin position="14"/>
        <end position="240"/>
    </location>
</feature>
<comment type="caution">
    <text evidence="7">The sequence shown here is derived from an EMBL/GenBank/DDBJ whole genome shotgun (WGS) entry which is preliminary data.</text>
</comment>
<protein>
    <submittedName>
        <fullName evidence="7">Outer membrane immunogenic protein</fullName>
    </submittedName>
</protein>
<comment type="similarity">
    <text evidence="4">Belongs to the Omp25/RopB family.</text>
</comment>
<evidence type="ECO:0000313" key="7">
    <source>
        <dbReference type="EMBL" id="MBB4616449.1"/>
    </source>
</evidence>
<dbReference type="RefSeq" id="WP_184111308.1">
    <property type="nucleotide sequence ID" value="NZ_JACHNY010000001.1"/>
</dbReference>
<dbReference type="InterPro" id="IPR011250">
    <property type="entry name" value="OMP/PagP_B-barrel"/>
</dbReference>
<dbReference type="InterPro" id="IPR051692">
    <property type="entry name" value="OMP-like"/>
</dbReference>
<dbReference type="PANTHER" id="PTHR34001">
    <property type="entry name" value="BLL7405 PROTEIN"/>
    <property type="match status" value="1"/>
</dbReference>
<reference evidence="7 8" key="1">
    <citation type="submission" date="2020-08" db="EMBL/GenBank/DDBJ databases">
        <title>Genomic Encyclopedia of Type Strains, Phase IV (KMG-IV): sequencing the most valuable type-strain genomes for metagenomic binning, comparative biology and taxonomic classification.</title>
        <authorList>
            <person name="Goeker M."/>
        </authorList>
    </citation>
    <scope>NUCLEOTIDE SEQUENCE [LARGE SCALE GENOMIC DNA]</scope>
    <source>
        <strain evidence="7 8">DSM 15867</strain>
    </source>
</reference>
<evidence type="ECO:0000256" key="3">
    <source>
        <dbReference type="ARBA" id="ARBA00023136"/>
    </source>
</evidence>
<organism evidence="7 8">
    <name type="scientific">Sphingomonas abaci</name>
    <dbReference type="NCBI Taxonomy" id="237611"/>
    <lineage>
        <taxon>Bacteria</taxon>
        <taxon>Pseudomonadati</taxon>
        <taxon>Pseudomonadota</taxon>
        <taxon>Alphaproteobacteria</taxon>
        <taxon>Sphingomonadales</taxon>
        <taxon>Sphingomonadaceae</taxon>
        <taxon>Sphingomonas</taxon>
    </lineage>
</organism>
<comment type="subcellular location">
    <subcellularLocation>
        <location evidence="1">Membrane</location>
    </subcellularLocation>
</comment>
<dbReference type="Proteomes" id="UP000574769">
    <property type="component" value="Unassembled WGS sequence"/>
</dbReference>
<dbReference type="PANTHER" id="PTHR34001:SF3">
    <property type="entry name" value="BLL7405 PROTEIN"/>
    <property type="match status" value="1"/>
</dbReference>
<evidence type="ECO:0000256" key="1">
    <source>
        <dbReference type="ARBA" id="ARBA00004370"/>
    </source>
</evidence>
<sequence>MRHILTAALAGTTLLALAAPATAQEMTEDQPFSGVYIGAAGGYDVQPNDVGSGIAFDRNLDGRFGDTVLTGTGANAFAPGFCNGAARSQLSPANGGSCRNDKDGWAYYGRVGADTQRGNIVVGVVGEFGKTEISDNVTAFSSTPASYVMYRNIDWEASVRARAGYAAGTTLFYGTFGPGYARIDRSFASTNATNSFTGSGKRNQFGFLGGGGIEQKITRNVSVGMEYMYHQYQDDDYRVRAAGPAGTPFTNAANGGTTNGTDFRRTDEKFRWHSIRATAALRF</sequence>
<evidence type="ECO:0000256" key="5">
    <source>
        <dbReference type="SAM" id="SignalP"/>
    </source>
</evidence>
<feature type="signal peptide" evidence="5">
    <location>
        <begin position="1"/>
        <end position="23"/>
    </location>
</feature>
<evidence type="ECO:0000256" key="4">
    <source>
        <dbReference type="ARBA" id="ARBA00038306"/>
    </source>
</evidence>
<dbReference type="GO" id="GO:0016020">
    <property type="term" value="C:membrane"/>
    <property type="evidence" value="ECO:0007669"/>
    <property type="project" value="UniProtKB-SubCell"/>
</dbReference>
<dbReference type="AlphaFoldDB" id="A0A7W7AG70"/>
<evidence type="ECO:0000256" key="2">
    <source>
        <dbReference type="ARBA" id="ARBA00022729"/>
    </source>
</evidence>
<keyword evidence="2 5" id="KW-0732">Signal</keyword>
<keyword evidence="3" id="KW-0472">Membrane</keyword>
<proteinExistence type="inferred from homology"/>
<dbReference type="SUPFAM" id="SSF56925">
    <property type="entry name" value="OMPA-like"/>
    <property type="match status" value="1"/>
</dbReference>
<dbReference type="EMBL" id="JACHNY010000001">
    <property type="protein sequence ID" value="MBB4616449.1"/>
    <property type="molecule type" value="Genomic_DNA"/>
</dbReference>
<gene>
    <name evidence="7" type="ORF">GGQ96_000555</name>
</gene>
<keyword evidence="8" id="KW-1185">Reference proteome</keyword>
<feature type="chain" id="PRO_5031440467" evidence="5">
    <location>
        <begin position="24"/>
        <end position="283"/>
    </location>
</feature>
<evidence type="ECO:0000313" key="8">
    <source>
        <dbReference type="Proteomes" id="UP000574769"/>
    </source>
</evidence>
<dbReference type="Pfam" id="PF13505">
    <property type="entry name" value="OMP_b-brl"/>
    <property type="match status" value="1"/>
</dbReference>
<dbReference type="Gene3D" id="2.40.160.20">
    <property type="match status" value="1"/>
</dbReference>
<evidence type="ECO:0000259" key="6">
    <source>
        <dbReference type="Pfam" id="PF13505"/>
    </source>
</evidence>
<dbReference type="InterPro" id="IPR027385">
    <property type="entry name" value="Beta-barrel_OMP"/>
</dbReference>